<accession>A0A7J9F569</accession>
<dbReference type="Proteomes" id="UP000593568">
    <property type="component" value="Unassembled WGS sequence"/>
</dbReference>
<protein>
    <submittedName>
        <fullName evidence="1">Uncharacterized protein</fullName>
    </submittedName>
</protein>
<sequence length="19" mass="2245">MPKEAKPNNNRKSARKVFE</sequence>
<reference evidence="1 2" key="1">
    <citation type="journal article" date="2019" name="Genome Biol. Evol.">
        <title>Insights into the evolution of the New World diploid cottons (Gossypium, subgenus Houzingenia) based on genome sequencing.</title>
        <authorList>
            <person name="Grover C.E."/>
            <person name="Arick M.A. 2nd"/>
            <person name="Thrash A."/>
            <person name="Conover J.L."/>
            <person name="Sanders W.S."/>
            <person name="Peterson D.G."/>
            <person name="Frelichowski J.E."/>
            <person name="Scheffler J.A."/>
            <person name="Scheffler B.E."/>
            <person name="Wendel J.F."/>
        </authorList>
    </citation>
    <scope>NUCLEOTIDE SEQUENCE [LARGE SCALE GENOMIC DNA]</scope>
    <source>
        <strain evidence="1">8</strain>
        <tissue evidence="1">Leaf</tissue>
    </source>
</reference>
<proteinExistence type="predicted"/>
<dbReference type="EMBL" id="JABEZW010000011">
    <property type="protein sequence ID" value="MBA0780298.1"/>
    <property type="molecule type" value="Genomic_DNA"/>
</dbReference>
<organism evidence="1 2">
    <name type="scientific">Gossypium trilobum</name>
    <dbReference type="NCBI Taxonomy" id="34281"/>
    <lineage>
        <taxon>Eukaryota</taxon>
        <taxon>Viridiplantae</taxon>
        <taxon>Streptophyta</taxon>
        <taxon>Embryophyta</taxon>
        <taxon>Tracheophyta</taxon>
        <taxon>Spermatophyta</taxon>
        <taxon>Magnoliopsida</taxon>
        <taxon>eudicotyledons</taxon>
        <taxon>Gunneridae</taxon>
        <taxon>Pentapetalae</taxon>
        <taxon>rosids</taxon>
        <taxon>malvids</taxon>
        <taxon>Malvales</taxon>
        <taxon>Malvaceae</taxon>
        <taxon>Malvoideae</taxon>
        <taxon>Gossypium</taxon>
    </lineage>
</organism>
<name>A0A7J9F569_9ROSI</name>
<gene>
    <name evidence="1" type="ORF">Gotri_004416</name>
</gene>
<dbReference type="AlphaFoldDB" id="A0A7J9F569"/>
<evidence type="ECO:0000313" key="2">
    <source>
        <dbReference type="Proteomes" id="UP000593568"/>
    </source>
</evidence>
<keyword evidence="2" id="KW-1185">Reference proteome</keyword>
<comment type="caution">
    <text evidence="1">The sequence shown here is derived from an EMBL/GenBank/DDBJ whole genome shotgun (WGS) entry which is preliminary data.</text>
</comment>
<evidence type="ECO:0000313" key="1">
    <source>
        <dbReference type="EMBL" id="MBA0780298.1"/>
    </source>
</evidence>